<evidence type="ECO:0000313" key="7">
    <source>
        <dbReference type="Proteomes" id="UP000245412"/>
    </source>
</evidence>
<feature type="transmembrane region" description="Helical" evidence="4">
    <location>
        <begin position="20"/>
        <end position="41"/>
    </location>
</feature>
<dbReference type="AlphaFoldDB" id="A0AB73T3T1"/>
<dbReference type="SUPFAM" id="SSF158472">
    <property type="entry name" value="HAMP domain-like"/>
    <property type="match status" value="1"/>
</dbReference>
<dbReference type="InterPro" id="IPR003660">
    <property type="entry name" value="HAMP_dom"/>
</dbReference>
<dbReference type="EMBL" id="QGGY01000007">
    <property type="protein sequence ID" value="PWJ75129.1"/>
    <property type="molecule type" value="Genomic_DNA"/>
</dbReference>
<evidence type="ECO:0000259" key="5">
    <source>
        <dbReference type="PROSITE" id="PS50885"/>
    </source>
</evidence>
<dbReference type="Gene3D" id="6.10.340.10">
    <property type="match status" value="1"/>
</dbReference>
<gene>
    <name evidence="6" type="ORF">C7383_107136</name>
</gene>
<keyword evidence="4" id="KW-1133">Transmembrane helix</keyword>
<feature type="domain" description="HAMP" evidence="5">
    <location>
        <begin position="315"/>
        <end position="367"/>
    </location>
</feature>
<dbReference type="GO" id="GO:0000155">
    <property type="term" value="F:phosphorelay sensor kinase activity"/>
    <property type="evidence" value="ECO:0007669"/>
    <property type="project" value="InterPro"/>
</dbReference>
<accession>A0AB73T3T1</accession>
<comment type="caution">
    <text evidence="6">The sequence shown here is derived from an EMBL/GenBank/DDBJ whole genome shotgun (WGS) entry which is preliminary data.</text>
</comment>
<dbReference type="InterPro" id="IPR010559">
    <property type="entry name" value="Sig_transdc_His_kin_internal"/>
</dbReference>
<keyword evidence="4" id="KW-0812">Transmembrane</keyword>
<dbReference type="PANTHER" id="PTHR34220">
    <property type="entry name" value="SENSOR HISTIDINE KINASE YPDA"/>
    <property type="match status" value="1"/>
</dbReference>
<keyword evidence="4" id="KW-0472">Membrane</keyword>
<dbReference type="InterPro" id="IPR050640">
    <property type="entry name" value="Bact_2-comp_sensor_kinase"/>
</dbReference>
<keyword evidence="3" id="KW-0808">Transferase</keyword>
<dbReference type="InterPro" id="IPR036890">
    <property type="entry name" value="HATPase_C_sf"/>
</dbReference>
<evidence type="ECO:0000256" key="1">
    <source>
        <dbReference type="ARBA" id="ARBA00004370"/>
    </source>
</evidence>
<protein>
    <submittedName>
        <fullName evidence="6">HAMP domain-containing protein</fullName>
    </submittedName>
</protein>
<keyword evidence="2" id="KW-0597">Phosphoprotein</keyword>
<dbReference type="GO" id="GO:0016020">
    <property type="term" value="C:membrane"/>
    <property type="evidence" value="ECO:0007669"/>
    <property type="project" value="UniProtKB-SubCell"/>
</dbReference>
<evidence type="ECO:0000256" key="3">
    <source>
        <dbReference type="ARBA" id="ARBA00022679"/>
    </source>
</evidence>
<dbReference type="PROSITE" id="PS50885">
    <property type="entry name" value="HAMP"/>
    <property type="match status" value="1"/>
</dbReference>
<dbReference type="Proteomes" id="UP000245412">
    <property type="component" value="Unassembled WGS sequence"/>
</dbReference>
<evidence type="ECO:0000256" key="4">
    <source>
        <dbReference type="SAM" id="Phobius"/>
    </source>
</evidence>
<dbReference type="RefSeq" id="WP_109626935.1">
    <property type="nucleotide sequence ID" value="NZ_JANKBI010000007.1"/>
</dbReference>
<dbReference type="SMART" id="SM00304">
    <property type="entry name" value="HAMP"/>
    <property type="match status" value="1"/>
</dbReference>
<organism evidence="6 7">
    <name type="scientific">Murimonas intestini</name>
    <dbReference type="NCBI Taxonomy" id="1337051"/>
    <lineage>
        <taxon>Bacteria</taxon>
        <taxon>Bacillati</taxon>
        <taxon>Bacillota</taxon>
        <taxon>Clostridia</taxon>
        <taxon>Lachnospirales</taxon>
        <taxon>Lachnospiraceae</taxon>
        <taxon>Murimonas</taxon>
    </lineage>
</organism>
<evidence type="ECO:0000313" key="6">
    <source>
        <dbReference type="EMBL" id="PWJ75129.1"/>
    </source>
</evidence>
<dbReference type="SUPFAM" id="SSF55874">
    <property type="entry name" value="ATPase domain of HSP90 chaperone/DNA topoisomerase II/histidine kinase"/>
    <property type="match status" value="1"/>
</dbReference>
<dbReference type="Pfam" id="PF00672">
    <property type="entry name" value="HAMP"/>
    <property type="match status" value="1"/>
</dbReference>
<comment type="subcellular location">
    <subcellularLocation>
        <location evidence="1">Membrane</location>
    </subcellularLocation>
</comment>
<dbReference type="Pfam" id="PF06580">
    <property type="entry name" value="His_kinase"/>
    <property type="match status" value="1"/>
</dbReference>
<dbReference type="CDD" id="cd06225">
    <property type="entry name" value="HAMP"/>
    <property type="match status" value="1"/>
</dbReference>
<name>A0AB73T3T1_9FIRM</name>
<keyword evidence="7" id="KW-1185">Reference proteome</keyword>
<evidence type="ECO:0000256" key="2">
    <source>
        <dbReference type="ARBA" id="ARBA00022553"/>
    </source>
</evidence>
<sequence>MEGREIPENKKCPWYRSIVFKLMCISLFTLLPTVLLFGHLYRTFQKETIQSLSEAAYTRDSQIFDSFYGKIEEVEYNVLEMFSTTNLSLLSDMWDYYDSYERSEKIVKIQDRMQWYRFMEWFVSDLRIYLTQRDVCIHSNYWADMNQEDFDSVDDYFANPNKLIVDHGNVQMYIGDLSQGTVRSHIRSVSRMTISGYKFQELLDKLCDDGAAQAIILIEGRVLLNNIDNEEKLEKLLETYQASKEDSGSDTFEITVGREKFFCSRAGDYNHRIDVITCRSYDDVFEKTRESYHLIPVMILVNALVLFCFFLYVRKYIKKPVLLLTNAFRTMKDGQEEVLIRAHSQDEFDVLYTGFNEMSMRLNKNIRDNYLMKIDLQREQLKQLQAQINPHFLYNTLLLIKIRIRRGDQAGAEKMAGLLSDYFRFMNRNKRDVIPLEEECGCISTYMNIQSERFSNRFEFELEPCPEDIRNLPVPRLLLQPLVENAVKYGMEKIEENGKVRMFFLRNESKVSVVVEETGIDITCEEVAEMNERIQNPPEDGEITSTVNTNRRIKLFYGEEYKLLYVRTEQGALQAIAELDGGKVYEQVENHGGGR</sequence>
<dbReference type="PANTHER" id="PTHR34220:SF7">
    <property type="entry name" value="SENSOR HISTIDINE KINASE YPDA"/>
    <property type="match status" value="1"/>
</dbReference>
<dbReference type="Gene3D" id="3.30.565.10">
    <property type="entry name" value="Histidine kinase-like ATPase, C-terminal domain"/>
    <property type="match status" value="1"/>
</dbReference>
<feature type="transmembrane region" description="Helical" evidence="4">
    <location>
        <begin position="292"/>
        <end position="313"/>
    </location>
</feature>
<reference evidence="6 7" key="1">
    <citation type="submission" date="2018-05" db="EMBL/GenBank/DDBJ databases">
        <authorList>
            <person name="Goeker M."/>
            <person name="Huntemann M."/>
            <person name="Clum A."/>
            <person name="Pillay M."/>
            <person name="Palaniappan K."/>
            <person name="Varghese N."/>
            <person name="Mikhailova N."/>
            <person name="Stamatis D."/>
            <person name="Reddy T."/>
            <person name="Daum C."/>
            <person name="Shapiro N."/>
            <person name="Ivanova N."/>
            <person name="Kyrpides N."/>
            <person name="Woyke T."/>
        </authorList>
    </citation>
    <scope>NUCLEOTIDE SEQUENCE [LARGE SCALE GENOMIC DNA]</scope>
    <source>
        <strain evidence="6 7">DSM 26524</strain>
    </source>
</reference>
<proteinExistence type="predicted"/>